<name>A0AAN6MMM1_9PEZI</name>
<evidence type="ECO:0000313" key="2">
    <source>
        <dbReference type="EMBL" id="KAK3903195.1"/>
    </source>
</evidence>
<accession>A0AAN6MMM1</accession>
<sequence>MADKPKPSKGQSAPSGETRRREASQPGPGPDPVTPLLNTASETDIEKARSIVKQAIAESAKRNKARFENPMRNMYRLKPGTIVGQTAVER</sequence>
<organism evidence="2 3">
    <name type="scientific">Staphylotrichum tortipilum</name>
    <dbReference type="NCBI Taxonomy" id="2831512"/>
    <lineage>
        <taxon>Eukaryota</taxon>
        <taxon>Fungi</taxon>
        <taxon>Dikarya</taxon>
        <taxon>Ascomycota</taxon>
        <taxon>Pezizomycotina</taxon>
        <taxon>Sordariomycetes</taxon>
        <taxon>Sordariomycetidae</taxon>
        <taxon>Sordariales</taxon>
        <taxon>Chaetomiaceae</taxon>
        <taxon>Staphylotrichum</taxon>
    </lineage>
</organism>
<reference evidence="2" key="1">
    <citation type="journal article" date="2023" name="Mol. Phylogenet. Evol.">
        <title>Genome-scale phylogeny and comparative genomics of the fungal order Sordariales.</title>
        <authorList>
            <person name="Hensen N."/>
            <person name="Bonometti L."/>
            <person name="Westerberg I."/>
            <person name="Brannstrom I.O."/>
            <person name="Guillou S."/>
            <person name="Cros-Aarteil S."/>
            <person name="Calhoun S."/>
            <person name="Haridas S."/>
            <person name="Kuo A."/>
            <person name="Mondo S."/>
            <person name="Pangilinan J."/>
            <person name="Riley R."/>
            <person name="LaButti K."/>
            <person name="Andreopoulos B."/>
            <person name="Lipzen A."/>
            <person name="Chen C."/>
            <person name="Yan M."/>
            <person name="Daum C."/>
            <person name="Ng V."/>
            <person name="Clum A."/>
            <person name="Steindorff A."/>
            <person name="Ohm R.A."/>
            <person name="Martin F."/>
            <person name="Silar P."/>
            <person name="Natvig D.O."/>
            <person name="Lalanne C."/>
            <person name="Gautier V."/>
            <person name="Ament-Velasquez S.L."/>
            <person name="Kruys A."/>
            <person name="Hutchinson M.I."/>
            <person name="Powell A.J."/>
            <person name="Barry K."/>
            <person name="Miller A.N."/>
            <person name="Grigoriev I.V."/>
            <person name="Debuchy R."/>
            <person name="Gladieux P."/>
            <person name="Hiltunen Thoren M."/>
            <person name="Johannesson H."/>
        </authorList>
    </citation>
    <scope>NUCLEOTIDE SEQUENCE</scope>
    <source>
        <strain evidence="2">CBS 103.79</strain>
    </source>
</reference>
<protein>
    <submittedName>
        <fullName evidence="2">Uncharacterized protein</fullName>
    </submittedName>
</protein>
<gene>
    <name evidence="2" type="ORF">C8A05DRAFT_33061</name>
</gene>
<proteinExistence type="predicted"/>
<keyword evidence="3" id="KW-1185">Reference proteome</keyword>
<comment type="caution">
    <text evidence="2">The sequence shown here is derived from an EMBL/GenBank/DDBJ whole genome shotgun (WGS) entry which is preliminary data.</text>
</comment>
<reference evidence="2" key="2">
    <citation type="submission" date="2023-05" db="EMBL/GenBank/DDBJ databases">
        <authorList>
            <consortium name="Lawrence Berkeley National Laboratory"/>
            <person name="Steindorff A."/>
            <person name="Hensen N."/>
            <person name="Bonometti L."/>
            <person name="Westerberg I."/>
            <person name="Brannstrom I.O."/>
            <person name="Guillou S."/>
            <person name="Cros-Aarteil S."/>
            <person name="Calhoun S."/>
            <person name="Haridas S."/>
            <person name="Kuo A."/>
            <person name="Mondo S."/>
            <person name="Pangilinan J."/>
            <person name="Riley R."/>
            <person name="Labutti K."/>
            <person name="Andreopoulos B."/>
            <person name="Lipzen A."/>
            <person name="Chen C."/>
            <person name="Yanf M."/>
            <person name="Daum C."/>
            <person name="Ng V."/>
            <person name="Clum A."/>
            <person name="Ohm R."/>
            <person name="Martin F."/>
            <person name="Silar P."/>
            <person name="Natvig D."/>
            <person name="Lalanne C."/>
            <person name="Gautier V."/>
            <person name="Ament-Velasquez S.L."/>
            <person name="Kruys A."/>
            <person name="Hutchinson M.I."/>
            <person name="Powell A.J."/>
            <person name="Barry K."/>
            <person name="Miller A.N."/>
            <person name="Grigoriev I.V."/>
            <person name="Debuchy R."/>
            <person name="Gladieux P."/>
            <person name="Thoren M.H."/>
            <person name="Johannesson H."/>
        </authorList>
    </citation>
    <scope>NUCLEOTIDE SEQUENCE</scope>
    <source>
        <strain evidence="2">CBS 103.79</strain>
    </source>
</reference>
<evidence type="ECO:0000256" key="1">
    <source>
        <dbReference type="SAM" id="MobiDB-lite"/>
    </source>
</evidence>
<dbReference type="EMBL" id="MU855463">
    <property type="protein sequence ID" value="KAK3903195.1"/>
    <property type="molecule type" value="Genomic_DNA"/>
</dbReference>
<feature type="region of interest" description="Disordered" evidence="1">
    <location>
        <begin position="1"/>
        <end position="42"/>
    </location>
</feature>
<dbReference type="AlphaFoldDB" id="A0AAN6MMM1"/>
<dbReference type="Proteomes" id="UP001303889">
    <property type="component" value="Unassembled WGS sequence"/>
</dbReference>
<feature type="non-terminal residue" evidence="2">
    <location>
        <position position="90"/>
    </location>
</feature>
<evidence type="ECO:0000313" key="3">
    <source>
        <dbReference type="Proteomes" id="UP001303889"/>
    </source>
</evidence>